<dbReference type="HOGENOM" id="CLU_013430_8_0_5"/>
<dbReference type="Pfam" id="PF01545">
    <property type="entry name" value="Cation_efflux"/>
    <property type="match status" value="1"/>
</dbReference>
<dbReference type="KEGG" id="zmp:Zymop_0958"/>
<dbReference type="GO" id="GO:0008324">
    <property type="term" value="F:monoatomic cation transmembrane transporter activity"/>
    <property type="evidence" value="ECO:0007669"/>
    <property type="project" value="InterPro"/>
</dbReference>
<gene>
    <name evidence="7" type="ordered locus">Zymop_0958</name>
</gene>
<evidence type="ECO:0000259" key="6">
    <source>
        <dbReference type="Pfam" id="PF01545"/>
    </source>
</evidence>
<name>F8EST2_ZYMMT</name>
<feature type="domain" description="Cation efflux protein transmembrane" evidence="6">
    <location>
        <begin position="29"/>
        <end position="203"/>
    </location>
</feature>
<evidence type="ECO:0000256" key="5">
    <source>
        <dbReference type="SAM" id="Phobius"/>
    </source>
</evidence>
<feature type="transmembrane region" description="Helical" evidence="5">
    <location>
        <begin position="25"/>
        <end position="47"/>
    </location>
</feature>
<keyword evidence="2 5" id="KW-0812">Transmembrane</keyword>
<accession>F8EST2</accession>
<dbReference type="GO" id="GO:0016020">
    <property type="term" value="C:membrane"/>
    <property type="evidence" value="ECO:0007669"/>
    <property type="project" value="UniProtKB-SubCell"/>
</dbReference>
<dbReference type="SUPFAM" id="SSF161111">
    <property type="entry name" value="Cation efflux protein transmembrane domain-like"/>
    <property type="match status" value="1"/>
</dbReference>
<keyword evidence="3 5" id="KW-1133">Transmembrane helix</keyword>
<dbReference type="EMBL" id="CP002865">
    <property type="protein sequence ID" value="AEI37857.1"/>
    <property type="molecule type" value="Genomic_DNA"/>
</dbReference>
<protein>
    <submittedName>
        <fullName evidence="7">Cation efflux protein</fullName>
    </submittedName>
</protein>
<proteinExistence type="predicted"/>
<evidence type="ECO:0000256" key="4">
    <source>
        <dbReference type="ARBA" id="ARBA00023136"/>
    </source>
</evidence>
<dbReference type="InterPro" id="IPR058533">
    <property type="entry name" value="Cation_efflux_TM"/>
</dbReference>
<dbReference type="InterPro" id="IPR027469">
    <property type="entry name" value="Cation_efflux_TMD_sf"/>
</dbReference>
<evidence type="ECO:0000313" key="7">
    <source>
        <dbReference type="EMBL" id="AEI37857.1"/>
    </source>
</evidence>
<dbReference type="Proteomes" id="UP000000491">
    <property type="component" value="Chromosome"/>
</dbReference>
<feature type="transmembrane region" description="Helical" evidence="5">
    <location>
        <begin position="179"/>
        <end position="197"/>
    </location>
</feature>
<dbReference type="AlphaFoldDB" id="F8EST2"/>
<feature type="transmembrane region" description="Helical" evidence="5">
    <location>
        <begin position="89"/>
        <end position="107"/>
    </location>
</feature>
<feature type="transmembrane region" description="Helical" evidence="5">
    <location>
        <begin position="59"/>
        <end position="77"/>
    </location>
</feature>
<evidence type="ECO:0000256" key="2">
    <source>
        <dbReference type="ARBA" id="ARBA00022692"/>
    </source>
</evidence>
<feature type="transmembrane region" description="Helical" evidence="5">
    <location>
        <begin position="119"/>
        <end position="136"/>
    </location>
</feature>
<dbReference type="RefSeq" id="WP_013934253.1">
    <property type="nucleotide sequence ID" value="NC_015709.1"/>
</dbReference>
<dbReference type="Gene3D" id="1.20.1510.10">
    <property type="entry name" value="Cation efflux protein transmembrane domain"/>
    <property type="match status" value="1"/>
</dbReference>
<dbReference type="eggNOG" id="COG1230">
    <property type="taxonomic scope" value="Bacteria"/>
</dbReference>
<comment type="subcellular location">
    <subcellularLocation>
        <location evidence="1">Membrane</location>
        <topology evidence="1">Multi-pass membrane protein</topology>
    </subcellularLocation>
</comment>
<dbReference type="PATRIC" id="fig|579138.3.peg.1011"/>
<keyword evidence="4 5" id="KW-0472">Membrane</keyword>
<evidence type="ECO:0000256" key="3">
    <source>
        <dbReference type="ARBA" id="ARBA00022989"/>
    </source>
</evidence>
<sequence length="210" mass="22225">MGAKCCSCETLSPTTKDIPVGYKRALWGVLIINAAMFIAEIGAGIVSGSASLQGDALDFLGDSFNYAISLFVIGFSLQARARAALVKGLTMGLLGVWVIFITLWHIISGTLPEAQTMGVIGSIALVANIVSFLLLWRFRSGDANMHSAWICSRNDVIGNFAVLLAALGVFNVAKGWPDYGVAAVMAILALQGAWVSIRMALGELRSLATE</sequence>
<organism evidence="7 8">
    <name type="scientific">Zymomonas mobilis subsp. pomaceae (strain ATCC 29192 / DSM 22645 / JCM 10191 / CCUG 17912 / NBRC 13757 / NCIMB 11200 / NRRL B-4491 / Barker I)</name>
    <dbReference type="NCBI Taxonomy" id="579138"/>
    <lineage>
        <taxon>Bacteria</taxon>
        <taxon>Pseudomonadati</taxon>
        <taxon>Pseudomonadota</taxon>
        <taxon>Alphaproteobacteria</taxon>
        <taxon>Sphingomonadales</taxon>
        <taxon>Zymomonadaceae</taxon>
        <taxon>Zymomonas</taxon>
    </lineage>
</organism>
<evidence type="ECO:0000256" key="1">
    <source>
        <dbReference type="ARBA" id="ARBA00004141"/>
    </source>
</evidence>
<reference evidence="7 8" key="1">
    <citation type="journal article" date="2011" name="J. Bacteriol.">
        <title>Genome sequence of the ethanol-producing Zymomonas mobilis subsp. pomaceae lectotype strain ATCC 29192.</title>
        <authorList>
            <person name="Kouvelis V.N."/>
            <person name="Davenport K.W."/>
            <person name="Brettin T.S."/>
            <person name="Bruce D."/>
            <person name="Detter C."/>
            <person name="Han C.S."/>
            <person name="Nolan M."/>
            <person name="Tapia R."/>
            <person name="Damoulaki A."/>
            <person name="Kyrpides N.C."/>
            <person name="Typas M.A."/>
            <person name="Pappas K.M."/>
        </authorList>
    </citation>
    <scope>NUCLEOTIDE SEQUENCE [LARGE SCALE GENOMIC DNA]</scope>
    <source>
        <strain evidence="8">ATCC 29192 / DSM 22645 / JCM 10191 / CCUG 17912 / NBRC 13757 / NCIMB 11200 / NRRL B-4491 / Barker I</strain>
    </source>
</reference>
<evidence type="ECO:0000313" key="8">
    <source>
        <dbReference type="Proteomes" id="UP000000491"/>
    </source>
</evidence>
<feature type="transmembrane region" description="Helical" evidence="5">
    <location>
        <begin position="156"/>
        <end position="173"/>
    </location>
</feature>